<feature type="region of interest" description="Disordered" evidence="1">
    <location>
        <begin position="948"/>
        <end position="1013"/>
    </location>
</feature>
<reference evidence="4" key="2">
    <citation type="submission" date="2025-04" db="UniProtKB">
        <authorList>
            <consortium name="RefSeq"/>
        </authorList>
    </citation>
    <scope>IDENTIFICATION</scope>
    <source>
        <strain evidence="4">DH4</strain>
        <tissue evidence="4">Whole body</tissue>
    </source>
</reference>
<dbReference type="KEGG" id="ame:100576227"/>
<feature type="compositionally biased region" description="Polar residues" evidence="1">
    <location>
        <begin position="986"/>
        <end position="1007"/>
    </location>
</feature>
<dbReference type="OrthoDB" id="6747212at2759"/>
<name>A0A7M7GJ85_APIME</name>
<dbReference type="RefSeq" id="XP_003250613.3">
    <property type="nucleotide sequence ID" value="XM_003250565.4"/>
</dbReference>
<organism evidence="2">
    <name type="scientific">Apis mellifera</name>
    <name type="common">Honeybee</name>
    <dbReference type="NCBI Taxonomy" id="7460"/>
    <lineage>
        <taxon>Eukaryota</taxon>
        <taxon>Metazoa</taxon>
        <taxon>Ecdysozoa</taxon>
        <taxon>Arthropoda</taxon>
        <taxon>Hexapoda</taxon>
        <taxon>Insecta</taxon>
        <taxon>Pterygota</taxon>
        <taxon>Neoptera</taxon>
        <taxon>Endopterygota</taxon>
        <taxon>Hymenoptera</taxon>
        <taxon>Apocrita</taxon>
        <taxon>Aculeata</taxon>
        <taxon>Apoidea</taxon>
        <taxon>Anthophila</taxon>
        <taxon>Apidae</taxon>
        <taxon>Apis</taxon>
    </lineage>
</organism>
<dbReference type="AlphaFoldDB" id="A0A7M7GJ85"/>
<feature type="compositionally biased region" description="Polar residues" evidence="1">
    <location>
        <begin position="1092"/>
        <end position="1114"/>
    </location>
</feature>
<proteinExistence type="predicted"/>
<evidence type="ECO:0000313" key="4">
    <source>
        <dbReference type="RefSeq" id="XP_003250613.3"/>
    </source>
</evidence>
<dbReference type="GeneID" id="100576227"/>
<accession>A0A8B6XTS4</accession>
<reference evidence="2" key="1">
    <citation type="submission" date="2021-01" db="UniProtKB">
        <authorList>
            <consortium name="EnsemblMetazoa"/>
        </authorList>
    </citation>
    <scope>IDENTIFICATION</scope>
    <source>
        <strain evidence="2">DH4</strain>
    </source>
</reference>
<feature type="compositionally biased region" description="Basic and acidic residues" evidence="1">
    <location>
        <begin position="893"/>
        <end position="903"/>
    </location>
</feature>
<keyword evidence="3" id="KW-1185">Reference proteome</keyword>
<protein>
    <submittedName>
        <fullName evidence="4">Histone-lysine N-methyltransferase 1 isoform X1</fullName>
    </submittedName>
</protein>
<evidence type="ECO:0000313" key="2">
    <source>
        <dbReference type="EnsemblMetazoa" id="XP_003250613"/>
    </source>
</evidence>
<accession>A0A7M7GJ85</accession>
<feature type="region of interest" description="Disordered" evidence="1">
    <location>
        <begin position="1088"/>
        <end position="1119"/>
    </location>
</feature>
<sequence length="1152" mass="130449">MCDLIDLNSPDIKGSLSSRLASPLIPVPTDICKNFNTRKNEPNSPIIGKRDSLENNPFDMVLHKTTEYIQKKDDPFEMTLEKAMKLKCKQKSSLRSSSLDLPDNSIVKQKVYTQKLKMNQTADELSINKLNTNNVIINKVSNENIIVNVSNANMLCNNSKSDVPIIEIQDDDLSILNQSEMNDILFETDNKSNKNQIKSILQNKMSLHVQKDKINMEQIPFSNVTLKVPKFRRSFSQGEAISPKESQYLHQVSLFESLGIDSDNNINIYSSNSLDLLNEGFLKSYSNESSISNLSNISSIPKLNSVSSTINSSIMLSNGTMNRTFLESCSSEKSQNTKLSENMDLNKEVKSIFPIEKDLMTSVANTSIKTSISDLTDRFNKLKAKVSETHIESCMNNKDELTYNSSNIMKECITVMEKSEKYDMNNKLIDVDVFTPDNNKEYCKNSISDTSSDSVFLEENKINKSIRQEAKLLARTFEELALKTSSGSSMDDFITNNSLWTLELLPAFDDETSVENLIELPTSPEGTDTKSKNIEITENKCNDSNKSKKNEFSYNVKVKDLEMELVEPILVEKRFTAVTLLLELKKLIETENNVEANKLVKNLEKALGINCENNTELLTTYLNATNNLAKNPEKSNNNLDMIKNVAEHSMEYSQENNLTSNSVENIKESEFFEKTSFNASKCIDNQKYLNNVNYKSKCETPETKICIEKIKKEKDENEIISHNNEDSYKQENNLINEKMVIELLANIGKLLCEQTDEHPTLNVLKNLGKVLNCTSNNCNVDKNTKSNNAYIEIQQTPKKSKLKFENESRSLYSNSTNRLSLSLESKKISNNKNFIRRSVSVSQTPPFKNESNLSIFNNKSTSQLKEITKRFSSDPSFTKPKSNKEIITNNDKNIQKDLQREKSSTISTVRNKFKKKVNTNIINKKGPMKAILPIGNMQKRETINKKLTSSIGTTTPPQSHKIISSTPNSTNNELLAKKSRSAKPVASSTPDAQNSKIQKAQSQITNSPKKRNFSCDISPVTTRININNCNGMSNNLQRNTKLPSPKKTTPKRRTTESGIPKIQTPPINKSLNSSFEVNQYERLYESPKRSIYKQSNSQKNSPISFKNNGNNIQRSPLRDNNKIVQKVKPINLISKLRRYSNSNIMDKENSYV</sequence>
<dbReference type="Proteomes" id="UP000005203">
    <property type="component" value="Linkage group LG12"/>
</dbReference>
<evidence type="ECO:0000313" key="3">
    <source>
        <dbReference type="Proteomes" id="UP000005203"/>
    </source>
</evidence>
<feature type="compositionally biased region" description="Low complexity" evidence="1">
    <location>
        <begin position="1028"/>
        <end position="1047"/>
    </location>
</feature>
<feature type="compositionally biased region" description="Polar residues" evidence="1">
    <location>
        <begin position="873"/>
        <end position="892"/>
    </location>
</feature>
<feature type="region of interest" description="Disordered" evidence="1">
    <location>
        <begin position="1028"/>
        <end position="1070"/>
    </location>
</feature>
<feature type="region of interest" description="Disordered" evidence="1">
    <location>
        <begin position="872"/>
        <end position="903"/>
    </location>
</feature>
<feature type="compositionally biased region" description="Polar residues" evidence="1">
    <location>
        <begin position="948"/>
        <end position="973"/>
    </location>
</feature>
<gene>
    <name evidence="4" type="primary">LOC100576227</name>
</gene>
<evidence type="ECO:0000256" key="1">
    <source>
        <dbReference type="SAM" id="MobiDB-lite"/>
    </source>
</evidence>
<dbReference type="EnsemblMetazoa" id="XM_003250565">
    <property type="protein sequence ID" value="XP_003250613"/>
    <property type="gene ID" value="LOC100576227"/>
</dbReference>